<comment type="pathway">
    <text evidence="6 9">Amino-acid biosynthesis; L-lysine biosynthesis via DAP pathway; L-lysine from DL-2,6-diaminopimelate: step 1/1.</text>
</comment>
<keyword evidence="4 6" id="KW-0457">Lysine biosynthesis</keyword>
<comment type="cofactor">
    <cofactor evidence="1 6 8 9">
        <name>pyridoxal 5'-phosphate</name>
        <dbReference type="ChEBI" id="CHEBI:597326"/>
    </cofactor>
</comment>
<organism evidence="11 12">
    <name type="scientific">Peptidiphaga gingivicola</name>
    <dbReference type="NCBI Taxonomy" id="2741497"/>
    <lineage>
        <taxon>Bacteria</taxon>
        <taxon>Bacillati</taxon>
        <taxon>Actinomycetota</taxon>
        <taxon>Actinomycetes</taxon>
        <taxon>Actinomycetales</taxon>
        <taxon>Actinomycetaceae</taxon>
        <taxon>Peptidiphaga</taxon>
    </lineage>
</organism>
<dbReference type="OrthoDB" id="9802241at2"/>
<dbReference type="Gene3D" id="3.20.20.10">
    <property type="entry name" value="Alanine racemase"/>
    <property type="match status" value="1"/>
</dbReference>
<gene>
    <name evidence="6" type="primary">lysA</name>
    <name evidence="11" type="ORF">A4H34_08345</name>
</gene>
<dbReference type="PANTHER" id="PTHR43727">
    <property type="entry name" value="DIAMINOPIMELATE DECARBOXYLASE"/>
    <property type="match status" value="1"/>
</dbReference>
<comment type="subunit">
    <text evidence="6">Homodimer.</text>
</comment>
<dbReference type="PROSITE" id="PS00878">
    <property type="entry name" value="ODR_DC_2_1"/>
    <property type="match status" value="1"/>
</dbReference>
<accession>A0A179B1K5</accession>
<dbReference type="GO" id="GO:0009089">
    <property type="term" value="P:lysine biosynthetic process via diaminopimelate"/>
    <property type="evidence" value="ECO:0007669"/>
    <property type="project" value="UniProtKB-UniRule"/>
</dbReference>
<feature type="binding site" evidence="6">
    <location>
        <position position="412"/>
    </location>
    <ligand>
        <name>substrate</name>
    </ligand>
</feature>
<dbReference type="InterPro" id="IPR022653">
    <property type="entry name" value="De-COase2_pyr-phos_BS"/>
</dbReference>
<feature type="binding site" evidence="6">
    <location>
        <position position="356"/>
    </location>
    <ligand>
        <name>substrate</name>
    </ligand>
</feature>
<keyword evidence="2 6" id="KW-0210">Decarboxylase</keyword>
<dbReference type="InterPro" id="IPR022644">
    <property type="entry name" value="De-COase2_N"/>
</dbReference>
<reference evidence="11 12" key="1">
    <citation type="submission" date="2016-04" db="EMBL/GenBank/DDBJ databases">
        <title>Peptidophaga gingivicola gen. nov., sp. nov., isolated from human subgingival plaque.</title>
        <authorList>
            <person name="Beall C.J."/>
            <person name="Mokrzan E.M."/>
            <person name="Griffen A.L."/>
            <person name="Leys E.J."/>
        </authorList>
    </citation>
    <scope>NUCLEOTIDE SEQUENCE [LARGE SCALE GENOMIC DNA]</scope>
    <source>
        <strain evidence="11 12">BA112</strain>
    </source>
</reference>
<evidence type="ECO:0000256" key="5">
    <source>
        <dbReference type="ARBA" id="ARBA00023239"/>
    </source>
</evidence>
<feature type="binding site" evidence="6">
    <location>
        <begin position="309"/>
        <end position="312"/>
    </location>
    <ligand>
        <name>pyridoxal 5'-phosphate</name>
        <dbReference type="ChEBI" id="CHEBI:597326"/>
    </ligand>
</feature>
<dbReference type="HAMAP" id="MF_02120">
    <property type="entry name" value="LysA"/>
    <property type="match status" value="1"/>
</dbReference>
<protein>
    <recommendedName>
        <fullName evidence="6 7">Diaminopimelate decarboxylase</fullName>
        <shortName evidence="6">DAP decarboxylase</shortName>
        <shortName evidence="6">DAPDC</shortName>
        <ecNumber evidence="6 7">4.1.1.20</ecNumber>
    </recommendedName>
</protein>
<dbReference type="InterPro" id="IPR002986">
    <property type="entry name" value="DAP_deCOOHase_LysA"/>
</dbReference>
<proteinExistence type="inferred from homology"/>
<evidence type="ECO:0000313" key="11">
    <source>
        <dbReference type="EMBL" id="OAP85598.1"/>
    </source>
</evidence>
<feature type="binding site" evidence="6">
    <location>
        <position position="412"/>
    </location>
    <ligand>
        <name>pyridoxal 5'-phosphate</name>
        <dbReference type="ChEBI" id="CHEBI:597326"/>
    </ligand>
</feature>
<feature type="domain" description="Orn/DAP/Arg decarboxylase 2 N-terminal" evidence="10">
    <location>
        <begin position="56"/>
        <end position="315"/>
    </location>
</feature>
<sequence>MNLENLPAAEPDGSLDGLWPSSARRVGGEIAIGGVGVSELAAEYGTPLYVLDEDVLRARARAWKEAMDEAFSRLRGADVYYAGKAFLCVAVAKAVAHEGLAVDACSEGELRTALAAGVPGSRIGMHGNNKSREEVELALRAEVGHFVVDSLAELEFVDSIARDEGAVASVMLRVTTGVHAGGHEYMSTAVEDQKFGLSIASGAAWQAVEKTVNAPNLRLVGLHSHIGSQILVVEAFEEAARAVLDLRARVHREIGLELREVDFGGGYGIRYTGGDSAPPSPAQLASALASVVASHSAESGIEPPRVSIEPGRNIVGPAGVTLYTVGTVKTVELEDGPRRYVSVDGGMSDNIRPALYDAAYTAALASREGEGRVRSRVVGKHCESGDIVVRDVSLPEDLAAGDILAVPATGAYGRSMASNYNHVPRPGVVAVRGGASRWIVRRETVEDLLALDADYLRRGED</sequence>
<feature type="binding site" evidence="6">
    <location>
        <position position="266"/>
    </location>
    <ligand>
        <name>pyridoxal 5'-phosphate</name>
        <dbReference type="ChEBI" id="CHEBI:597326"/>
    </ligand>
</feature>
<dbReference type="AlphaFoldDB" id="A0A179B1K5"/>
<feature type="active site" description="Proton donor" evidence="8">
    <location>
        <position position="382"/>
    </location>
</feature>
<comment type="function">
    <text evidence="6">Specifically catalyzes the decarboxylation of meso-diaminopimelate (meso-DAP) to L-lysine.</text>
</comment>
<keyword evidence="5 6" id="KW-0456">Lyase</keyword>
<dbReference type="InterPro" id="IPR029066">
    <property type="entry name" value="PLP-binding_barrel"/>
</dbReference>
<dbReference type="FunFam" id="3.20.20.10:FF:000003">
    <property type="entry name" value="Diaminopimelate decarboxylase"/>
    <property type="match status" value="1"/>
</dbReference>
<feature type="binding site" evidence="6">
    <location>
        <position position="383"/>
    </location>
    <ligand>
        <name>substrate</name>
    </ligand>
</feature>
<dbReference type="GO" id="GO:0008836">
    <property type="term" value="F:diaminopimelate decarboxylase activity"/>
    <property type="evidence" value="ECO:0007669"/>
    <property type="project" value="UniProtKB-UniRule"/>
</dbReference>
<keyword evidence="3 6" id="KW-0663">Pyridoxal phosphate</keyword>
<dbReference type="SUPFAM" id="SSF50621">
    <property type="entry name" value="Alanine racemase C-terminal domain-like"/>
    <property type="match status" value="1"/>
</dbReference>
<dbReference type="PRINTS" id="PR01179">
    <property type="entry name" value="ODADCRBXLASE"/>
</dbReference>
<dbReference type="EC" id="4.1.1.20" evidence="6 7"/>
<dbReference type="InterPro" id="IPR009006">
    <property type="entry name" value="Ala_racemase/Decarboxylase_C"/>
</dbReference>
<evidence type="ECO:0000259" key="10">
    <source>
        <dbReference type="Pfam" id="PF02784"/>
    </source>
</evidence>
<dbReference type="Pfam" id="PF02784">
    <property type="entry name" value="Orn_Arg_deC_N"/>
    <property type="match status" value="1"/>
</dbReference>
<feature type="binding site" evidence="6">
    <location>
        <position position="312"/>
    </location>
    <ligand>
        <name>substrate</name>
    </ligand>
</feature>
<dbReference type="Gene3D" id="2.40.37.10">
    <property type="entry name" value="Lyase, Ornithine Decarboxylase, Chain A, domain 1"/>
    <property type="match status" value="1"/>
</dbReference>
<dbReference type="PRINTS" id="PR01181">
    <property type="entry name" value="DAPDCRBXLASE"/>
</dbReference>
<evidence type="ECO:0000256" key="7">
    <source>
        <dbReference type="NCBIfam" id="TIGR01048"/>
    </source>
</evidence>
<evidence type="ECO:0000256" key="3">
    <source>
        <dbReference type="ARBA" id="ARBA00022898"/>
    </source>
</evidence>
<keyword evidence="6" id="KW-0028">Amino-acid biosynthesis</keyword>
<evidence type="ECO:0000256" key="1">
    <source>
        <dbReference type="ARBA" id="ARBA00001933"/>
    </source>
</evidence>
<evidence type="ECO:0000256" key="2">
    <source>
        <dbReference type="ARBA" id="ARBA00022793"/>
    </source>
</evidence>
<dbReference type="SUPFAM" id="SSF51419">
    <property type="entry name" value="PLP-binding barrel"/>
    <property type="match status" value="1"/>
</dbReference>
<comment type="caution">
    <text evidence="11">The sequence shown here is derived from an EMBL/GenBank/DDBJ whole genome shotgun (WGS) entry which is preliminary data.</text>
</comment>
<comment type="similarity">
    <text evidence="6">Belongs to the Orn/Lys/Arg decarboxylase class-II family. LysA subfamily.</text>
</comment>
<dbReference type="PANTHER" id="PTHR43727:SF2">
    <property type="entry name" value="GROUP IV DECARBOXYLASE"/>
    <property type="match status" value="1"/>
</dbReference>
<dbReference type="RefSeq" id="WP_064231788.1">
    <property type="nucleotide sequence ID" value="NZ_LVZK01000002.1"/>
</dbReference>
<dbReference type="InterPro" id="IPR000183">
    <property type="entry name" value="Orn/DAP/Arg_de-COase"/>
</dbReference>
<keyword evidence="12" id="KW-1185">Reference proteome</keyword>
<dbReference type="Proteomes" id="UP000078368">
    <property type="component" value="Unassembled WGS sequence"/>
</dbReference>
<dbReference type="GO" id="GO:0030170">
    <property type="term" value="F:pyridoxal phosphate binding"/>
    <property type="evidence" value="ECO:0007669"/>
    <property type="project" value="UniProtKB-UniRule"/>
</dbReference>
<feature type="binding site" evidence="6">
    <location>
        <position position="352"/>
    </location>
    <ligand>
        <name>substrate</name>
    </ligand>
</feature>
<evidence type="ECO:0000256" key="8">
    <source>
        <dbReference type="PIRSR" id="PIRSR600183-50"/>
    </source>
</evidence>
<evidence type="ECO:0000256" key="6">
    <source>
        <dbReference type="HAMAP-Rule" id="MF_02120"/>
    </source>
</evidence>
<dbReference type="CDD" id="cd06828">
    <property type="entry name" value="PLPDE_III_DapDC"/>
    <property type="match status" value="1"/>
</dbReference>
<evidence type="ECO:0000256" key="9">
    <source>
        <dbReference type="RuleBase" id="RU003738"/>
    </source>
</evidence>
<feature type="modified residue" description="N6-(pyridoxal phosphate)lysine" evidence="6 8">
    <location>
        <position position="84"/>
    </location>
</feature>
<dbReference type="STRING" id="1823756.A4H34_08345"/>
<comment type="catalytic activity">
    <reaction evidence="6 9">
        <text>meso-2,6-diaminopimelate + H(+) = L-lysine + CO2</text>
        <dbReference type="Rhea" id="RHEA:15101"/>
        <dbReference type="ChEBI" id="CHEBI:15378"/>
        <dbReference type="ChEBI" id="CHEBI:16526"/>
        <dbReference type="ChEBI" id="CHEBI:32551"/>
        <dbReference type="ChEBI" id="CHEBI:57791"/>
        <dbReference type="EC" id="4.1.1.20"/>
    </reaction>
</comment>
<dbReference type="UniPathway" id="UPA00034">
    <property type="reaction ID" value="UER00027"/>
</dbReference>
<dbReference type="NCBIfam" id="TIGR01048">
    <property type="entry name" value="lysA"/>
    <property type="match status" value="1"/>
</dbReference>
<evidence type="ECO:0000313" key="12">
    <source>
        <dbReference type="Proteomes" id="UP000078368"/>
    </source>
</evidence>
<dbReference type="EMBL" id="LVZK01000002">
    <property type="protein sequence ID" value="OAP85598.1"/>
    <property type="molecule type" value="Genomic_DNA"/>
</dbReference>
<evidence type="ECO:0000256" key="4">
    <source>
        <dbReference type="ARBA" id="ARBA00023154"/>
    </source>
</evidence>
<name>A0A179B1K5_9ACTO</name>